<evidence type="ECO:0000256" key="5">
    <source>
        <dbReference type="ARBA" id="ARBA00022989"/>
    </source>
</evidence>
<feature type="transmembrane region" description="Helical" evidence="8">
    <location>
        <begin position="6"/>
        <end position="23"/>
    </location>
</feature>
<evidence type="ECO:0000256" key="8">
    <source>
        <dbReference type="SAM" id="Phobius"/>
    </source>
</evidence>
<keyword evidence="10" id="KW-1185">Reference proteome</keyword>
<dbReference type="PROSITE" id="PS50283">
    <property type="entry name" value="NA_SOLUT_SYMP_3"/>
    <property type="match status" value="1"/>
</dbReference>
<evidence type="ECO:0000256" key="7">
    <source>
        <dbReference type="RuleBase" id="RU362091"/>
    </source>
</evidence>
<feature type="transmembrane region" description="Helical" evidence="8">
    <location>
        <begin position="69"/>
        <end position="94"/>
    </location>
</feature>
<dbReference type="AlphaFoldDB" id="A0A8G2CJZ1"/>
<evidence type="ECO:0000256" key="2">
    <source>
        <dbReference type="ARBA" id="ARBA00006434"/>
    </source>
</evidence>
<feature type="transmembrane region" description="Helical" evidence="8">
    <location>
        <begin position="276"/>
        <end position="297"/>
    </location>
</feature>
<evidence type="ECO:0000256" key="3">
    <source>
        <dbReference type="ARBA" id="ARBA00022448"/>
    </source>
</evidence>
<keyword evidence="5 8" id="KW-1133">Transmembrane helix</keyword>
<feature type="transmembrane region" description="Helical" evidence="8">
    <location>
        <begin position="238"/>
        <end position="255"/>
    </location>
</feature>
<evidence type="ECO:0000313" key="10">
    <source>
        <dbReference type="Proteomes" id="UP000186308"/>
    </source>
</evidence>
<evidence type="ECO:0000256" key="4">
    <source>
        <dbReference type="ARBA" id="ARBA00022692"/>
    </source>
</evidence>
<dbReference type="InterPro" id="IPR001734">
    <property type="entry name" value="Na/solute_symporter"/>
</dbReference>
<dbReference type="PANTHER" id="PTHR48086">
    <property type="entry name" value="SODIUM/PROLINE SYMPORTER-RELATED"/>
    <property type="match status" value="1"/>
</dbReference>
<name>A0A8G2CJZ1_ACIRU</name>
<feature type="transmembrane region" description="Helical" evidence="8">
    <location>
        <begin position="379"/>
        <end position="398"/>
    </location>
</feature>
<feature type="transmembrane region" description="Helical" evidence="8">
    <location>
        <begin position="330"/>
        <end position="358"/>
    </location>
</feature>
<proteinExistence type="inferred from homology"/>
<feature type="transmembrane region" description="Helical" evidence="8">
    <location>
        <begin position="121"/>
        <end position="139"/>
    </location>
</feature>
<protein>
    <submittedName>
        <fullName evidence="9">Solute:Na+ symporter, SSS family</fullName>
    </submittedName>
</protein>
<keyword evidence="3" id="KW-0813">Transport</keyword>
<dbReference type="NCBIfam" id="NF046076">
    <property type="entry name" value="monocarbox_MctP"/>
    <property type="match status" value="1"/>
</dbReference>
<comment type="subcellular location">
    <subcellularLocation>
        <location evidence="1">Membrane</location>
        <topology evidence="1">Multi-pass membrane protein</topology>
    </subcellularLocation>
</comment>
<dbReference type="GO" id="GO:0005886">
    <property type="term" value="C:plasma membrane"/>
    <property type="evidence" value="ECO:0007669"/>
    <property type="project" value="TreeGrafter"/>
</dbReference>
<feature type="transmembrane region" description="Helical" evidence="8">
    <location>
        <begin position="193"/>
        <end position="218"/>
    </location>
</feature>
<dbReference type="OrthoDB" id="9810181at2"/>
<comment type="similarity">
    <text evidence="2 7">Belongs to the sodium:solute symporter (SSF) (TC 2.A.21) family.</text>
</comment>
<sequence length="510" mass="54257">MDIAIVIFAVLLVLVLGLGFAAGRWRSGDMTRLDEWGLGGRQFGVIISWFLIGGDIYTAYTFIAVPALMFGAGALAFFAVPYTIVAYPILYVIFPKLWRVSAKHGFVTGPEFVRGRYGNRYLALAVGITGIVATMPYIALQLVGMQTVIGGLGITGAGFGAHLPLIIAFLVLAAFTFTSGLRAPAMIAIVKDLLIYLTIIVAIIVIPAELGGFGAIFAKIAPAKLLLPKPPAGSGGLYSGYATLALGSAMALFLYPHATTGVLSARSSEVVRRNAVILPAYSLMLGLITLLGAMAVASGVATMPQFAAGFKEFGTNFAVPALLIHTLPPWFVGIAFAAIAIGALVPAAIMAIASANIFTRDIWRQFINPRVTAGQESMVARLFSIVMIIGALAFIFALPLKYAIQLQLLGGIWMIQIFPAIVFSLFTRFYNGWALLVGWACGIGLATHYALLNHLAGSIYPFHIAGYTFPCYIAIATFIVNVVVSTALSPIFHAFASDRIHDVTTEADYG</sequence>
<dbReference type="Proteomes" id="UP000186308">
    <property type="component" value="Unassembled WGS sequence"/>
</dbReference>
<feature type="transmembrane region" description="Helical" evidence="8">
    <location>
        <begin position="43"/>
        <end position="63"/>
    </location>
</feature>
<dbReference type="GO" id="GO:0022857">
    <property type="term" value="F:transmembrane transporter activity"/>
    <property type="evidence" value="ECO:0007669"/>
    <property type="project" value="InterPro"/>
</dbReference>
<dbReference type="InterPro" id="IPR038377">
    <property type="entry name" value="Na/Glc_symporter_sf"/>
</dbReference>
<feature type="transmembrane region" description="Helical" evidence="8">
    <location>
        <begin position="433"/>
        <end position="452"/>
    </location>
</feature>
<dbReference type="InterPro" id="IPR050277">
    <property type="entry name" value="Sodium:Solute_Symporter"/>
</dbReference>
<evidence type="ECO:0000256" key="6">
    <source>
        <dbReference type="ARBA" id="ARBA00023136"/>
    </source>
</evidence>
<dbReference type="PANTHER" id="PTHR48086:SF8">
    <property type="entry name" value="MONOCARBOXYLIC ACID PERMEASE"/>
    <property type="match status" value="1"/>
</dbReference>
<feature type="transmembrane region" description="Helical" evidence="8">
    <location>
        <begin position="464"/>
        <end position="484"/>
    </location>
</feature>
<keyword evidence="6 8" id="KW-0472">Membrane</keyword>
<keyword evidence="4 8" id="KW-0812">Transmembrane</keyword>
<feature type="transmembrane region" description="Helical" evidence="8">
    <location>
        <begin position="404"/>
        <end position="426"/>
    </location>
</feature>
<evidence type="ECO:0000313" key="9">
    <source>
        <dbReference type="EMBL" id="SIQ63293.1"/>
    </source>
</evidence>
<reference evidence="9 10" key="1">
    <citation type="submission" date="2017-01" db="EMBL/GenBank/DDBJ databases">
        <authorList>
            <person name="Varghese N."/>
            <person name="Submissions S."/>
        </authorList>
    </citation>
    <scope>NUCLEOTIDE SEQUENCE [LARGE SCALE GENOMIC DNA]</scope>
    <source>
        <strain evidence="9 10">ATCC 35905</strain>
    </source>
</reference>
<evidence type="ECO:0000256" key="1">
    <source>
        <dbReference type="ARBA" id="ARBA00004141"/>
    </source>
</evidence>
<dbReference type="RefSeq" id="WP_029310963.1">
    <property type="nucleotide sequence ID" value="NZ_FTNE01000007.1"/>
</dbReference>
<comment type="caution">
    <text evidence="9">The sequence shown here is derived from an EMBL/GenBank/DDBJ whole genome shotgun (WGS) entry which is preliminary data.</text>
</comment>
<organism evidence="9 10">
    <name type="scientific">Acidiphilium rubrum</name>
    <dbReference type="NCBI Taxonomy" id="526"/>
    <lineage>
        <taxon>Bacteria</taxon>
        <taxon>Pseudomonadati</taxon>
        <taxon>Pseudomonadota</taxon>
        <taxon>Alphaproteobacteria</taxon>
        <taxon>Acetobacterales</taxon>
        <taxon>Acidocellaceae</taxon>
        <taxon>Acidiphilium</taxon>
    </lineage>
</organism>
<dbReference type="Gene3D" id="1.20.1730.10">
    <property type="entry name" value="Sodium/glucose cotransporter"/>
    <property type="match status" value="1"/>
</dbReference>
<feature type="transmembrane region" description="Helical" evidence="8">
    <location>
        <begin position="159"/>
        <end position="181"/>
    </location>
</feature>
<dbReference type="EMBL" id="FTNE01000007">
    <property type="protein sequence ID" value="SIQ63293.1"/>
    <property type="molecule type" value="Genomic_DNA"/>
</dbReference>
<gene>
    <name evidence="9" type="ORF">SAMN05421828_10760</name>
</gene>
<accession>A0A8G2CJZ1</accession>
<dbReference type="Pfam" id="PF00474">
    <property type="entry name" value="SSF"/>
    <property type="match status" value="1"/>
</dbReference>